<sequence length="183" mass="20827">MITRREAIRNCLIVTIGAFVPSCVQEKSKPAIAYKNLSINSHEEKLISEVSETIIPATDTPGAKDTYTHLFVLTMLDDCYTKDEQQQFIKGMKEFEKLSQKKFDKSFVNCNVLQREELVRSSINNKNVSEDVSAFFKIIKKLTVQGYMTSKYYLTDVQVYKLVPGKYFGCLPVTSLNQKGNSI</sequence>
<gene>
    <name evidence="1" type="ORF">AVDCRST_MAG96-1159</name>
</gene>
<organism evidence="1">
    <name type="scientific">uncultured Segetibacter sp</name>
    <dbReference type="NCBI Taxonomy" id="481133"/>
    <lineage>
        <taxon>Bacteria</taxon>
        <taxon>Pseudomonadati</taxon>
        <taxon>Bacteroidota</taxon>
        <taxon>Chitinophagia</taxon>
        <taxon>Chitinophagales</taxon>
        <taxon>Chitinophagaceae</taxon>
        <taxon>Segetibacter</taxon>
        <taxon>environmental samples</taxon>
    </lineage>
</organism>
<protein>
    <submittedName>
        <fullName evidence="1">Gluconate 2-dehydrogenase subunit 3 family protein</fullName>
    </submittedName>
</protein>
<dbReference type="EMBL" id="CADCVN010000438">
    <property type="protein sequence ID" value="CAA9484020.1"/>
    <property type="molecule type" value="Genomic_DNA"/>
</dbReference>
<evidence type="ECO:0000313" key="1">
    <source>
        <dbReference type="EMBL" id="CAA9484020.1"/>
    </source>
</evidence>
<reference evidence="1" key="1">
    <citation type="submission" date="2020-02" db="EMBL/GenBank/DDBJ databases">
        <authorList>
            <person name="Meier V. D."/>
        </authorList>
    </citation>
    <scope>NUCLEOTIDE SEQUENCE</scope>
    <source>
        <strain evidence="1">AVDCRST_MAG96</strain>
    </source>
</reference>
<name>A0A6J4S5E1_9BACT</name>
<dbReference type="InterPro" id="IPR027056">
    <property type="entry name" value="Gluconate_2DH_su3"/>
</dbReference>
<proteinExistence type="predicted"/>
<dbReference type="Pfam" id="PF13618">
    <property type="entry name" value="Gluconate_2-dh3"/>
    <property type="match status" value="1"/>
</dbReference>
<accession>A0A6J4S5E1</accession>
<dbReference type="AlphaFoldDB" id="A0A6J4S5E1"/>